<organism evidence="1">
    <name type="scientific">bioreactor metagenome</name>
    <dbReference type="NCBI Taxonomy" id="1076179"/>
    <lineage>
        <taxon>unclassified sequences</taxon>
        <taxon>metagenomes</taxon>
        <taxon>ecological metagenomes</taxon>
    </lineage>
</organism>
<sequence length="142" mass="15220">MDAPLRRGFASLRVGEFGVPFVELLGEGLLLLGGVPGGVLEFLKGPLAPLDIVLCGCDPRGVFLLCGLCIFEGLLEGLDLFSLLFIQSGEGGAFRCKGLHAVCVALKGAFGEGEARLERREFRITRGDRLLILRLALDCELC</sequence>
<accession>A0A645FHV3</accession>
<dbReference type="AlphaFoldDB" id="A0A645FHV3"/>
<gene>
    <name evidence="1" type="ORF">SDC9_160526</name>
</gene>
<reference evidence="1" key="1">
    <citation type="submission" date="2019-08" db="EMBL/GenBank/DDBJ databases">
        <authorList>
            <person name="Kucharzyk K."/>
            <person name="Murdoch R.W."/>
            <person name="Higgins S."/>
            <person name="Loffler F."/>
        </authorList>
    </citation>
    <scope>NUCLEOTIDE SEQUENCE</scope>
</reference>
<dbReference type="EMBL" id="VSSQ01059683">
    <property type="protein sequence ID" value="MPN13206.1"/>
    <property type="molecule type" value="Genomic_DNA"/>
</dbReference>
<protein>
    <submittedName>
        <fullName evidence="1">Uncharacterized protein</fullName>
    </submittedName>
</protein>
<name>A0A645FHV3_9ZZZZ</name>
<comment type="caution">
    <text evidence="1">The sequence shown here is derived from an EMBL/GenBank/DDBJ whole genome shotgun (WGS) entry which is preliminary data.</text>
</comment>
<proteinExistence type="predicted"/>
<evidence type="ECO:0000313" key="1">
    <source>
        <dbReference type="EMBL" id="MPN13206.1"/>
    </source>
</evidence>